<feature type="chain" id="PRO_5036473020" evidence="1">
    <location>
        <begin position="20"/>
        <end position="83"/>
    </location>
</feature>
<reference evidence="2" key="1">
    <citation type="submission" date="2020-08" db="EMBL/GenBank/DDBJ databases">
        <title>Multicomponent nature underlies the extraordinary mechanical properties of spider dragline silk.</title>
        <authorList>
            <person name="Kono N."/>
            <person name="Nakamura H."/>
            <person name="Mori M."/>
            <person name="Yoshida Y."/>
            <person name="Ohtoshi R."/>
            <person name="Malay A.D."/>
            <person name="Moran D.A.P."/>
            <person name="Tomita M."/>
            <person name="Numata K."/>
            <person name="Arakawa K."/>
        </authorList>
    </citation>
    <scope>NUCLEOTIDE SEQUENCE</scope>
</reference>
<dbReference type="Proteomes" id="UP000887013">
    <property type="component" value="Unassembled WGS sequence"/>
</dbReference>
<organism evidence="2 3">
    <name type="scientific">Nephila pilipes</name>
    <name type="common">Giant wood spider</name>
    <name type="synonym">Nephila maculata</name>
    <dbReference type="NCBI Taxonomy" id="299642"/>
    <lineage>
        <taxon>Eukaryota</taxon>
        <taxon>Metazoa</taxon>
        <taxon>Ecdysozoa</taxon>
        <taxon>Arthropoda</taxon>
        <taxon>Chelicerata</taxon>
        <taxon>Arachnida</taxon>
        <taxon>Araneae</taxon>
        <taxon>Araneomorphae</taxon>
        <taxon>Entelegynae</taxon>
        <taxon>Araneoidea</taxon>
        <taxon>Nephilidae</taxon>
        <taxon>Nephila</taxon>
    </lineage>
</organism>
<evidence type="ECO:0000256" key="1">
    <source>
        <dbReference type="SAM" id="SignalP"/>
    </source>
</evidence>
<keyword evidence="3" id="KW-1185">Reference proteome</keyword>
<dbReference type="AlphaFoldDB" id="A0A8X6I2P7"/>
<protein>
    <submittedName>
        <fullName evidence="2">Uncharacterized protein</fullName>
    </submittedName>
</protein>
<gene>
    <name evidence="2" type="ORF">NPIL_551281</name>
</gene>
<evidence type="ECO:0000313" key="3">
    <source>
        <dbReference type="Proteomes" id="UP000887013"/>
    </source>
</evidence>
<accession>A0A8X6I2P7</accession>
<proteinExistence type="predicted"/>
<name>A0A8X6I2P7_NEPPI</name>
<keyword evidence="1" id="KW-0732">Signal</keyword>
<sequence>MKILAIALSVLLFATIVFAGDDWLSSTSLPQYPSLNTSSSTTRLMLVTDMDMDMDMDGRSKFVKSILSSIAFILIMKIDAECQ</sequence>
<comment type="caution">
    <text evidence="2">The sequence shown here is derived from an EMBL/GenBank/DDBJ whole genome shotgun (WGS) entry which is preliminary data.</text>
</comment>
<dbReference type="EMBL" id="BMAW01087309">
    <property type="protein sequence ID" value="GFS28961.1"/>
    <property type="molecule type" value="Genomic_DNA"/>
</dbReference>
<feature type="signal peptide" evidence="1">
    <location>
        <begin position="1"/>
        <end position="19"/>
    </location>
</feature>
<evidence type="ECO:0000313" key="2">
    <source>
        <dbReference type="EMBL" id="GFS28961.1"/>
    </source>
</evidence>